<feature type="region of interest" description="Disordered" evidence="1">
    <location>
        <begin position="1"/>
        <end position="382"/>
    </location>
</feature>
<feature type="compositionally biased region" description="Polar residues" evidence="1">
    <location>
        <begin position="224"/>
        <end position="238"/>
    </location>
</feature>
<feature type="compositionally biased region" description="Low complexity" evidence="1">
    <location>
        <begin position="179"/>
        <end position="197"/>
    </location>
</feature>
<proteinExistence type="predicted"/>
<feature type="region of interest" description="Disordered" evidence="1">
    <location>
        <begin position="405"/>
        <end position="432"/>
    </location>
</feature>
<feature type="compositionally biased region" description="Basic and acidic residues" evidence="1">
    <location>
        <begin position="304"/>
        <end position="313"/>
    </location>
</feature>
<feature type="compositionally biased region" description="Low complexity" evidence="1">
    <location>
        <begin position="33"/>
        <end position="42"/>
    </location>
</feature>
<feature type="compositionally biased region" description="Pro residues" evidence="1">
    <location>
        <begin position="324"/>
        <end position="335"/>
    </location>
</feature>
<dbReference type="AlphaFoldDB" id="A0A284R4J8"/>
<keyword evidence="3" id="KW-1185">Reference proteome</keyword>
<feature type="compositionally biased region" description="Polar residues" evidence="1">
    <location>
        <begin position="164"/>
        <end position="178"/>
    </location>
</feature>
<protein>
    <submittedName>
        <fullName evidence="2">Uncharacterized protein</fullName>
    </submittedName>
</protein>
<evidence type="ECO:0000256" key="1">
    <source>
        <dbReference type="SAM" id="MobiDB-lite"/>
    </source>
</evidence>
<evidence type="ECO:0000313" key="3">
    <source>
        <dbReference type="Proteomes" id="UP000219338"/>
    </source>
</evidence>
<organism evidence="2 3">
    <name type="scientific">Armillaria ostoyae</name>
    <name type="common">Armillaria root rot fungus</name>
    <dbReference type="NCBI Taxonomy" id="47428"/>
    <lineage>
        <taxon>Eukaryota</taxon>
        <taxon>Fungi</taxon>
        <taxon>Dikarya</taxon>
        <taxon>Basidiomycota</taxon>
        <taxon>Agaricomycotina</taxon>
        <taxon>Agaricomycetes</taxon>
        <taxon>Agaricomycetidae</taxon>
        <taxon>Agaricales</taxon>
        <taxon>Marasmiineae</taxon>
        <taxon>Physalacriaceae</taxon>
        <taxon>Armillaria</taxon>
    </lineage>
</organism>
<evidence type="ECO:0000313" key="2">
    <source>
        <dbReference type="EMBL" id="SJL03644.1"/>
    </source>
</evidence>
<feature type="compositionally biased region" description="Polar residues" evidence="1">
    <location>
        <begin position="118"/>
        <end position="150"/>
    </location>
</feature>
<feature type="compositionally biased region" description="Polar residues" evidence="1">
    <location>
        <begin position="273"/>
        <end position="284"/>
    </location>
</feature>
<accession>A0A284R4J8</accession>
<feature type="compositionally biased region" description="Polar residues" evidence="1">
    <location>
        <begin position="422"/>
        <end position="432"/>
    </location>
</feature>
<dbReference type="EMBL" id="FUEG01000004">
    <property type="protein sequence ID" value="SJL03644.1"/>
    <property type="molecule type" value="Genomic_DNA"/>
</dbReference>
<name>A0A284R4J8_ARMOS</name>
<feature type="compositionally biased region" description="Polar residues" evidence="1">
    <location>
        <begin position="205"/>
        <end position="214"/>
    </location>
</feature>
<reference evidence="3" key="1">
    <citation type="journal article" date="2017" name="Nat. Ecol. Evol.">
        <title>Genome expansion and lineage-specific genetic innovations in the forest pathogenic fungi Armillaria.</title>
        <authorList>
            <person name="Sipos G."/>
            <person name="Prasanna A.N."/>
            <person name="Walter M.C."/>
            <person name="O'Connor E."/>
            <person name="Balint B."/>
            <person name="Krizsan K."/>
            <person name="Kiss B."/>
            <person name="Hess J."/>
            <person name="Varga T."/>
            <person name="Slot J."/>
            <person name="Riley R."/>
            <person name="Boka B."/>
            <person name="Rigling D."/>
            <person name="Barry K."/>
            <person name="Lee J."/>
            <person name="Mihaltcheva S."/>
            <person name="LaButti K."/>
            <person name="Lipzen A."/>
            <person name="Waldron R."/>
            <person name="Moloney N.M."/>
            <person name="Sperisen C."/>
            <person name="Kredics L."/>
            <person name="Vagvoelgyi C."/>
            <person name="Patrignani A."/>
            <person name="Fitzpatrick D."/>
            <person name="Nagy I."/>
            <person name="Doyle S."/>
            <person name="Anderson J.B."/>
            <person name="Grigoriev I.V."/>
            <person name="Gueldener U."/>
            <person name="Muensterkoetter M."/>
            <person name="Nagy L.G."/>
        </authorList>
    </citation>
    <scope>NUCLEOTIDE SEQUENCE [LARGE SCALE GENOMIC DNA]</scope>
    <source>
        <strain evidence="3">C18/9</strain>
    </source>
</reference>
<sequence length="432" mass="47333">MAPPTGIQQRPAFHANSSDEFPLRIPPPQRNVTPGPSGTRQTPTPPPSSPELQTNDRDLWASGPSYPSNLALSWASPLYPPGGYSYDPPAQMIPGPRTPAPRTIRPGTILLPPPTNYPLPSNSSSSAVTMKTSMPSNPLTPTQTSPNRSPVPQGPRPHLPARSLSPTAPETTCSISMAQTSSGTSSLQSTSFSSGLTEPPPGNYDSATLSNDTSSAERDISPWAGTSQSNEAIQSQPWEETQPSPPASSTTETELTTLLPPDTYYREDDQYETQEPSSGWSSPYLSWPLDRETRTPPNSEEFDNFYHDPETFRDYTPQNYTPFPYQPPDSPPYPNHPRRIQGYHAPQYGIYPMGGANDGAEGSNTNPPTDPPQPSNEERMQQARELLALKDRRLAELRLELAEQEAEWDTHADLHHLGSKGKQPSNPHVPNW</sequence>
<gene>
    <name evidence="2" type="ORF">ARMOST_07001</name>
</gene>
<dbReference type="Proteomes" id="UP000219338">
    <property type="component" value="Unassembled WGS sequence"/>
</dbReference>
<feature type="compositionally biased region" description="Low complexity" evidence="1">
    <location>
        <begin position="239"/>
        <end position="263"/>
    </location>
</feature>